<dbReference type="Pfam" id="PF00119">
    <property type="entry name" value="ATP-synt_A"/>
    <property type="match status" value="1"/>
</dbReference>
<keyword evidence="10" id="KW-0066">ATP synthesis</keyword>
<evidence type="ECO:0000256" key="5">
    <source>
        <dbReference type="ARBA" id="ARBA00022692"/>
    </source>
</evidence>
<keyword evidence="5 12" id="KW-0812">Transmembrane</keyword>
<dbReference type="InterPro" id="IPR035908">
    <property type="entry name" value="F0_ATP_A_sf"/>
</dbReference>
<dbReference type="PANTHER" id="PTHR11410:SF0">
    <property type="entry name" value="ATP SYNTHASE SUBUNIT A"/>
    <property type="match status" value="1"/>
</dbReference>
<dbReference type="EMBL" id="KT862786">
    <property type="protein sequence ID" value="ALS20056.1"/>
    <property type="molecule type" value="Genomic_DNA"/>
</dbReference>
<feature type="transmembrane region" description="Helical" evidence="12">
    <location>
        <begin position="105"/>
        <end position="124"/>
    </location>
</feature>
<evidence type="ECO:0000256" key="8">
    <source>
        <dbReference type="ARBA" id="ARBA00023065"/>
    </source>
</evidence>
<evidence type="ECO:0000256" key="12">
    <source>
        <dbReference type="SAM" id="Phobius"/>
    </source>
</evidence>
<dbReference type="GO" id="GO:0045259">
    <property type="term" value="C:proton-transporting ATP synthase complex"/>
    <property type="evidence" value="ECO:0007669"/>
    <property type="project" value="UniProtKB-KW"/>
</dbReference>
<evidence type="ECO:0000256" key="7">
    <source>
        <dbReference type="ARBA" id="ARBA00022989"/>
    </source>
</evidence>
<organism evidence="13">
    <name type="scientific">Xenoturbella churro</name>
    <dbReference type="NCBI Taxonomy" id="1768098"/>
    <lineage>
        <taxon>Eukaryota</taxon>
        <taxon>Metazoa</taxon>
        <taxon>Xenacoelomorpha</taxon>
        <taxon>Xenoturbellida</taxon>
        <taxon>Xenoturbellidae</taxon>
        <taxon>Xenoturbella</taxon>
    </lineage>
</organism>
<proteinExistence type="inferred from homology"/>
<dbReference type="PANTHER" id="PTHR11410">
    <property type="entry name" value="ATP SYNTHASE SUBUNIT A"/>
    <property type="match status" value="1"/>
</dbReference>
<dbReference type="PRINTS" id="PR00123">
    <property type="entry name" value="ATPASEA"/>
</dbReference>
<evidence type="ECO:0000313" key="13">
    <source>
        <dbReference type="EMBL" id="ALS20056.1"/>
    </source>
</evidence>
<dbReference type="InterPro" id="IPR045083">
    <property type="entry name" value="ATP_synth_F0_asu_bact/mt"/>
</dbReference>
<dbReference type="RefSeq" id="YP_009228856.1">
    <property type="nucleotide sequence ID" value="NC_029217.1"/>
</dbReference>
<protein>
    <recommendedName>
        <fullName evidence="11">ATP synthase subunit a</fullName>
    </recommendedName>
</protein>
<evidence type="ECO:0000256" key="1">
    <source>
        <dbReference type="ARBA" id="ARBA00004141"/>
    </source>
</evidence>
<accession>A0A0U2UAC1</accession>
<dbReference type="GO" id="GO:0005743">
    <property type="term" value="C:mitochondrial inner membrane"/>
    <property type="evidence" value="ECO:0007669"/>
    <property type="project" value="UniProtKB-SubCell"/>
</dbReference>
<sequence>MTKHILMTNLFHQFEAPDILGLSMFTLVMTLPTIIILTMKPCKTIMTPRSTTFLTTMKETVTKNMLMPIKSNAQWFWLLNTTLLFIISLNLIGILPYTFTPTSHLALTMTLAVPLWSASIILGLRTKPKQAISHLLPEGTPLMIVPFMIMIETLSIIARPIALSLRLAINITAGHLLLKLISSATMFMITQNIIPTGLMMVTMILLTILELAVAMIQAYIFTILTMLYLEENL</sequence>
<evidence type="ECO:0000256" key="3">
    <source>
        <dbReference type="ARBA" id="ARBA00022448"/>
    </source>
</evidence>
<comment type="similarity">
    <text evidence="2">Belongs to the ATPase A chain family.</text>
</comment>
<feature type="transmembrane region" description="Helical" evidence="12">
    <location>
        <begin position="75"/>
        <end position="99"/>
    </location>
</feature>
<name>A0A0U2UAC1_9BILA</name>
<evidence type="ECO:0000256" key="2">
    <source>
        <dbReference type="ARBA" id="ARBA00006810"/>
    </source>
</evidence>
<comment type="subcellular location">
    <subcellularLocation>
        <location evidence="1">Membrane</location>
        <topology evidence="1">Multi-pass membrane protein</topology>
    </subcellularLocation>
    <subcellularLocation>
        <location evidence="11">Mitochondrion inner membrane</location>
        <topology evidence="11">Multi-pass membrane protein</topology>
    </subcellularLocation>
</comment>
<dbReference type="GO" id="GO:0046933">
    <property type="term" value="F:proton-transporting ATP synthase activity, rotational mechanism"/>
    <property type="evidence" value="ECO:0007669"/>
    <property type="project" value="TreeGrafter"/>
</dbReference>
<dbReference type="CDD" id="cd00310">
    <property type="entry name" value="ATP-synt_Fo_a_6"/>
    <property type="match status" value="1"/>
</dbReference>
<geneLocation type="mitochondrion" evidence="13"/>
<keyword evidence="4" id="KW-0138">CF(0)</keyword>
<dbReference type="SUPFAM" id="SSF81336">
    <property type="entry name" value="F1F0 ATP synthase subunit A"/>
    <property type="match status" value="1"/>
</dbReference>
<keyword evidence="3" id="KW-0813">Transport</keyword>
<keyword evidence="8" id="KW-0406">Ion transport</keyword>
<dbReference type="GeneID" id="26834208"/>
<dbReference type="CTD" id="4508"/>
<feature type="transmembrane region" description="Helical" evidence="12">
    <location>
        <begin position="201"/>
        <end position="229"/>
    </location>
</feature>
<keyword evidence="9 12" id="KW-0472">Membrane</keyword>
<feature type="transmembrane region" description="Helical" evidence="12">
    <location>
        <begin position="168"/>
        <end position="189"/>
    </location>
</feature>
<keyword evidence="6" id="KW-0375">Hydrogen ion transport</keyword>
<dbReference type="InterPro" id="IPR000568">
    <property type="entry name" value="ATP_synth_F0_asu"/>
</dbReference>
<reference evidence="13" key="1">
    <citation type="submission" date="2015-09" db="EMBL/GenBank/DDBJ databases">
        <title>New deep-sea species of Xenoturbella and the position of Xenacoelomorpha.</title>
        <authorList>
            <person name="Rouse G.W."/>
            <person name="Wilson N.G."/>
            <person name="Carvajal J.I."/>
            <person name="Vrijenhoek R.C."/>
        </authorList>
    </citation>
    <scope>NUCLEOTIDE SEQUENCE</scope>
</reference>
<dbReference type="AlphaFoldDB" id="A0A0U2UAC1"/>
<gene>
    <name evidence="13" type="primary">ATP6</name>
</gene>
<evidence type="ECO:0000256" key="9">
    <source>
        <dbReference type="ARBA" id="ARBA00023136"/>
    </source>
</evidence>
<feature type="transmembrane region" description="Helical" evidence="12">
    <location>
        <begin position="20"/>
        <end position="39"/>
    </location>
</feature>
<evidence type="ECO:0000256" key="11">
    <source>
        <dbReference type="RuleBase" id="RU004450"/>
    </source>
</evidence>
<evidence type="ECO:0000256" key="4">
    <source>
        <dbReference type="ARBA" id="ARBA00022547"/>
    </source>
</evidence>
<keyword evidence="7 12" id="KW-1133">Transmembrane helix</keyword>
<keyword evidence="13" id="KW-0496">Mitochondrion</keyword>
<dbReference type="NCBIfam" id="TIGR01131">
    <property type="entry name" value="ATP_synt_6_or_A"/>
    <property type="match status" value="1"/>
</dbReference>
<evidence type="ECO:0000256" key="6">
    <source>
        <dbReference type="ARBA" id="ARBA00022781"/>
    </source>
</evidence>
<dbReference type="Gene3D" id="1.20.120.220">
    <property type="entry name" value="ATP synthase, F0 complex, subunit A"/>
    <property type="match status" value="1"/>
</dbReference>
<evidence type="ECO:0000256" key="10">
    <source>
        <dbReference type="ARBA" id="ARBA00023310"/>
    </source>
</evidence>